<evidence type="ECO:0000313" key="1">
    <source>
        <dbReference type="EMBL" id="GAI74909.1"/>
    </source>
</evidence>
<gene>
    <name evidence="1" type="ORF">S12H4_24105</name>
</gene>
<organism evidence="1">
    <name type="scientific">marine sediment metagenome</name>
    <dbReference type="NCBI Taxonomy" id="412755"/>
    <lineage>
        <taxon>unclassified sequences</taxon>
        <taxon>metagenomes</taxon>
        <taxon>ecological metagenomes</taxon>
    </lineage>
</organism>
<comment type="caution">
    <text evidence="1">The sequence shown here is derived from an EMBL/GenBank/DDBJ whole genome shotgun (WGS) entry which is preliminary data.</text>
</comment>
<reference evidence="1" key="1">
    <citation type="journal article" date="2014" name="Front. Microbiol.">
        <title>High frequency of phylogenetically diverse reductive dehalogenase-homologous genes in deep subseafloor sedimentary metagenomes.</title>
        <authorList>
            <person name="Kawai M."/>
            <person name="Futagami T."/>
            <person name="Toyoda A."/>
            <person name="Takaki Y."/>
            <person name="Nishi S."/>
            <person name="Hori S."/>
            <person name="Arai W."/>
            <person name="Tsubouchi T."/>
            <person name="Morono Y."/>
            <person name="Uchiyama I."/>
            <person name="Ito T."/>
            <person name="Fujiyama A."/>
            <person name="Inagaki F."/>
            <person name="Takami H."/>
        </authorList>
    </citation>
    <scope>NUCLEOTIDE SEQUENCE</scope>
    <source>
        <strain evidence="1">Expedition CK06-06</strain>
    </source>
</reference>
<accession>X1T4F4</accession>
<sequence>MGRLAEIIESQLGFHIRAEFPPKANALLAATPEQILKANPDRISWDIFNLGTEVVYLSHEPVPSSTNGYYLDKNGGSISMS</sequence>
<protein>
    <submittedName>
        <fullName evidence="1">Uncharacterized protein</fullName>
    </submittedName>
</protein>
<proteinExistence type="predicted"/>
<name>X1T4F4_9ZZZZ</name>
<feature type="non-terminal residue" evidence="1">
    <location>
        <position position="81"/>
    </location>
</feature>
<dbReference type="AlphaFoldDB" id="X1T4F4"/>
<dbReference type="EMBL" id="BARW01012987">
    <property type="protein sequence ID" value="GAI74909.1"/>
    <property type="molecule type" value="Genomic_DNA"/>
</dbReference>